<dbReference type="AlphaFoldDB" id="A0A7W6DM01"/>
<protein>
    <recommendedName>
        <fullName evidence="3">CHRD domain-containing protein</fullName>
    </recommendedName>
</protein>
<evidence type="ECO:0008006" key="3">
    <source>
        <dbReference type="Google" id="ProtNLM"/>
    </source>
</evidence>
<dbReference type="Proteomes" id="UP000541426">
    <property type="component" value="Unassembled WGS sequence"/>
</dbReference>
<sequence length="186" mass="19268">MALPLSAGAEVVRAVSEMRASHAVSAHWGSSVPAQGAASLTYDRDTGTIIELVMTIDGTSTDDLAPAGPGGMLGSIHIHNYPQGGPNFFIQQLPGEFEETDSGFVFRVSNWKVEDPIVGPEGGADFVLSEVERGNAYFGLHTNHALCPGNTKDGVAGTCAAPGTALSGHITVLPAPHPDVVAMFSQ</sequence>
<gene>
    <name evidence="1" type="ORF">GGQ68_001963</name>
</gene>
<evidence type="ECO:0000313" key="2">
    <source>
        <dbReference type="Proteomes" id="UP000541426"/>
    </source>
</evidence>
<name>A0A7W6DM01_9RHOB</name>
<reference evidence="1 2" key="1">
    <citation type="submission" date="2020-08" db="EMBL/GenBank/DDBJ databases">
        <title>Genomic Encyclopedia of Type Strains, Phase IV (KMG-IV): sequencing the most valuable type-strain genomes for metagenomic binning, comparative biology and taxonomic classification.</title>
        <authorList>
            <person name="Goeker M."/>
        </authorList>
    </citation>
    <scope>NUCLEOTIDE SEQUENCE [LARGE SCALE GENOMIC DNA]</scope>
    <source>
        <strain evidence="1 2">DSM 102235</strain>
    </source>
</reference>
<organism evidence="1 2">
    <name type="scientific">Sagittula marina</name>
    <dbReference type="NCBI Taxonomy" id="943940"/>
    <lineage>
        <taxon>Bacteria</taxon>
        <taxon>Pseudomonadati</taxon>
        <taxon>Pseudomonadota</taxon>
        <taxon>Alphaproteobacteria</taxon>
        <taxon>Rhodobacterales</taxon>
        <taxon>Roseobacteraceae</taxon>
        <taxon>Sagittula</taxon>
    </lineage>
</organism>
<dbReference type="RefSeq" id="WP_183965361.1">
    <property type="nucleotide sequence ID" value="NZ_BAABBZ010000018.1"/>
</dbReference>
<dbReference type="EMBL" id="JACIEJ010000004">
    <property type="protein sequence ID" value="MBB3985630.1"/>
    <property type="molecule type" value="Genomic_DNA"/>
</dbReference>
<proteinExistence type="predicted"/>
<evidence type="ECO:0000313" key="1">
    <source>
        <dbReference type="EMBL" id="MBB3985630.1"/>
    </source>
</evidence>
<accession>A0A7W6DM01</accession>
<comment type="caution">
    <text evidence="1">The sequence shown here is derived from an EMBL/GenBank/DDBJ whole genome shotgun (WGS) entry which is preliminary data.</text>
</comment>
<keyword evidence="2" id="KW-1185">Reference proteome</keyword>